<name>A0AAV9I2K8_9RHOD</name>
<dbReference type="EMBL" id="JANCYU010000003">
    <property type="protein sequence ID" value="KAK4522311.1"/>
    <property type="molecule type" value="Genomic_DNA"/>
</dbReference>
<evidence type="ECO:0000256" key="2">
    <source>
        <dbReference type="ARBA" id="ARBA00004687"/>
    </source>
</evidence>
<evidence type="ECO:0000256" key="12">
    <source>
        <dbReference type="SAM" id="MobiDB-lite"/>
    </source>
</evidence>
<feature type="compositionally biased region" description="Polar residues" evidence="12">
    <location>
        <begin position="1"/>
        <end position="17"/>
    </location>
</feature>
<evidence type="ECO:0000256" key="7">
    <source>
        <dbReference type="ARBA" id="ARBA00022824"/>
    </source>
</evidence>
<keyword evidence="6 11" id="KW-0812">Transmembrane</keyword>
<feature type="transmembrane region" description="Helical" evidence="11">
    <location>
        <begin position="150"/>
        <end position="172"/>
    </location>
</feature>
<dbReference type="Proteomes" id="UP001300502">
    <property type="component" value="Unassembled WGS sequence"/>
</dbReference>
<gene>
    <name evidence="13" type="ORF">GAYE_HPESCF16G0191</name>
</gene>
<keyword evidence="5" id="KW-0808">Transferase</keyword>
<dbReference type="PANTHER" id="PTHR22760">
    <property type="entry name" value="GLYCOSYLTRANSFERASE"/>
    <property type="match status" value="1"/>
</dbReference>
<feature type="transmembrane region" description="Helical" evidence="11">
    <location>
        <begin position="110"/>
        <end position="129"/>
    </location>
</feature>
<dbReference type="GO" id="GO:0005789">
    <property type="term" value="C:endoplasmic reticulum membrane"/>
    <property type="evidence" value="ECO:0007669"/>
    <property type="project" value="UniProtKB-SubCell"/>
</dbReference>
<feature type="region of interest" description="Disordered" evidence="12">
    <location>
        <begin position="1"/>
        <end position="31"/>
    </location>
</feature>
<evidence type="ECO:0000256" key="9">
    <source>
        <dbReference type="ARBA" id="ARBA00023136"/>
    </source>
</evidence>
<feature type="transmembrane region" description="Helical" evidence="11">
    <location>
        <begin position="241"/>
        <end position="264"/>
    </location>
</feature>
<protein>
    <recommendedName>
        <fullName evidence="11">Mannosyltransferase</fullName>
        <ecNumber evidence="11">2.4.1.-</ecNumber>
    </recommendedName>
</protein>
<evidence type="ECO:0000256" key="5">
    <source>
        <dbReference type="ARBA" id="ARBA00022679"/>
    </source>
</evidence>
<keyword evidence="14" id="KW-1185">Reference proteome</keyword>
<evidence type="ECO:0000256" key="11">
    <source>
        <dbReference type="RuleBase" id="RU363075"/>
    </source>
</evidence>
<dbReference type="GO" id="GO:0006506">
    <property type="term" value="P:GPI anchor biosynthetic process"/>
    <property type="evidence" value="ECO:0007669"/>
    <property type="project" value="UniProtKB-KW"/>
</dbReference>
<dbReference type="InterPro" id="IPR005599">
    <property type="entry name" value="GPI_mannosylTrfase"/>
</dbReference>
<keyword evidence="8 11" id="KW-1133">Transmembrane helix</keyword>
<sequence length="649" mass="73680">MTNKTPTKSSYSKSVQQVPHEAPKDEETLKSYAEAMNTSTERKETKKSFKLRQVLCSKAYLGLVLLRLVLLWLPGYISNDEYYYTDWASRDVLGLPVVVPEEMDLTPPCHSALTMFLTSGYSLYLLKLLKQSSKVYLYMESLLGSNLTNTLLRSGLGIFLFPRMVPFILSLFQDVLILKLCGRKKSFARNALYAFDLSWPALCLFCRPTTAMWQSICLLLLLLSLLRVVKTNRIFSLYGFAAALGIFIDPTFVIYAAGLLPLLLFGSNASWKKYTLAALLGLLTFLSTCFVFILFDSLYFGTLQVYLAGKVIRSPLDFLLQFKELLSQYTSFKALLSAVSWQGKLLVTSLNYYATVVPWKSWLRLQFATDFTHLLYHLPVLVGPCLFLLFRYMATNLTSTYKDLMTEYKKMSATTESTRKKKKKSSSHKSSKEQQKEEEAFFEPIELAIMLALFALSFSRAQEITQLAPIVPLLSIMIADDLFGDGKQKTKKWMRHLFIAYSITGVVVFGMLHQSGVVTWLLRESMHPGEEASHLVFYRTFRPPPSLLGEHVPKFQLYHLGDENVHSEHLLSFLADLETMNSDQPIFVGTSATVGLNYEELQVYNTLPGHLTVSDLPATSYGLLKESKFVVYRYWSKVSAAVRDAAEHQ</sequence>
<organism evidence="13 14">
    <name type="scientific">Galdieria yellowstonensis</name>
    <dbReference type="NCBI Taxonomy" id="3028027"/>
    <lineage>
        <taxon>Eukaryota</taxon>
        <taxon>Rhodophyta</taxon>
        <taxon>Bangiophyceae</taxon>
        <taxon>Galdieriales</taxon>
        <taxon>Galdieriaceae</taxon>
        <taxon>Galdieria</taxon>
    </lineage>
</organism>
<keyword evidence="3" id="KW-0337">GPI-anchor biosynthesis</keyword>
<evidence type="ECO:0000256" key="4">
    <source>
        <dbReference type="ARBA" id="ARBA00022676"/>
    </source>
</evidence>
<keyword evidence="4 11" id="KW-0328">Glycosyltransferase</keyword>
<evidence type="ECO:0000256" key="8">
    <source>
        <dbReference type="ARBA" id="ARBA00022989"/>
    </source>
</evidence>
<feature type="transmembrane region" description="Helical" evidence="11">
    <location>
        <begin position="211"/>
        <end position="229"/>
    </location>
</feature>
<evidence type="ECO:0000256" key="1">
    <source>
        <dbReference type="ARBA" id="ARBA00004477"/>
    </source>
</evidence>
<dbReference type="EC" id="2.4.1.-" evidence="11"/>
<dbReference type="GO" id="GO:0000026">
    <property type="term" value="F:alpha-1,2-mannosyltransferase activity"/>
    <property type="evidence" value="ECO:0007669"/>
    <property type="project" value="TreeGrafter"/>
</dbReference>
<evidence type="ECO:0000313" key="13">
    <source>
        <dbReference type="EMBL" id="KAK4522311.1"/>
    </source>
</evidence>
<comment type="subcellular location">
    <subcellularLocation>
        <location evidence="1 11">Endoplasmic reticulum membrane</location>
        <topology evidence="1 11">Multi-pass membrane protein</topology>
    </subcellularLocation>
</comment>
<feature type="transmembrane region" description="Helical" evidence="11">
    <location>
        <begin position="59"/>
        <end position="77"/>
    </location>
</feature>
<feature type="transmembrane region" description="Helical" evidence="11">
    <location>
        <begin position="496"/>
        <end position="522"/>
    </location>
</feature>
<accession>A0AAV9I2K8</accession>
<evidence type="ECO:0000313" key="14">
    <source>
        <dbReference type="Proteomes" id="UP001300502"/>
    </source>
</evidence>
<evidence type="ECO:0000256" key="3">
    <source>
        <dbReference type="ARBA" id="ARBA00022502"/>
    </source>
</evidence>
<feature type="region of interest" description="Disordered" evidence="12">
    <location>
        <begin position="415"/>
        <end position="436"/>
    </location>
</feature>
<feature type="transmembrane region" description="Helical" evidence="11">
    <location>
        <begin position="276"/>
        <end position="295"/>
    </location>
</feature>
<evidence type="ECO:0000256" key="10">
    <source>
        <dbReference type="ARBA" id="ARBA00038466"/>
    </source>
</evidence>
<keyword evidence="7 11" id="KW-0256">Endoplasmic reticulum</keyword>
<feature type="transmembrane region" description="Helical" evidence="11">
    <location>
        <begin position="334"/>
        <end position="354"/>
    </location>
</feature>
<comment type="pathway">
    <text evidence="2">Glycolipid biosynthesis; glycosylphosphatidylinositol-anchor biosynthesis.</text>
</comment>
<dbReference type="AlphaFoldDB" id="A0AAV9I2K8"/>
<reference evidence="13 14" key="1">
    <citation type="submission" date="2022-07" db="EMBL/GenBank/DDBJ databases">
        <title>Genome-wide signatures of adaptation to extreme environments.</title>
        <authorList>
            <person name="Cho C.H."/>
            <person name="Yoon H.S."/>
        </authorList>
    </citation>
    <scope>NUCLEOTIDE SEQUENCE [LARGE SCALE GENOMIC DNA]</scope>
    <source>
        <strain evidence="13 14">108.79 E11</strain>
    </source>
</reference>
<evidence type="ECO:0000256" key="6">
    <source>
        <dbReference type="ARBA" id="ARBA00022692"/>
    </source>
</evidence>
<comment type="caution">
    <text evidence="13">The sequence shown here is derived from an EMBL/GenBank/DDBJ whole genome shotgun (WGS) entry which is preliminary data.</text>
</comment>
<keyword evidence="9 11" id="KW-0472">Membrane</keyword>
<feature type="transmembrane region" description="Helical" evidence="11">
    <location>
        <begin position="374"/>
        <end position="394"/>
    </location>
</feature>
<feature type="compositionally biased region" description="Basic residues" evidence="12">
    <location>
        <begin position="419"/>
        <end position="429"/>
    </location>
</feature>
<comment type="similarity">
    <text evidence="10">Belongs to the glycosyltransferase 22 family. PIGZ subfamily.</text>
</comment>
<proteinExistence type="inferred from homology"/>
<dbReference type="PANTHER" id="PTHR22760:SF3">
    <property type="entry name" value="GPI MANNOSYLTRANSFERASE 4"/>
    <property type="match status" value="1"/>
</dbReference>